<protein>
    <submittedName>
        <fullName evidence="1">Uncharacterized protein</fullName>
    </submittedName>
</protein>
<dbReference type="Proteomes" id="UP000030377">
    <property type="component" value="Unassembled WGS sequence"/>
</dbReference>
<comment type="caution">
    <text evidence="1">The sequence shown here is derived from an EMBL/GenBank/DDBJ whole genome shotgun (WGS) entry which is preliminary data.</text>
</comment>
<accession>A0A0A3Z2L1</accession>
<dbReference type="AlphaFoldDB" id="A0A0A3Z2L1"/>
<organism evidence="1 2">
    <name type="scientific">Bradyrhizobium japonicum</name>
    <dbReference type="NCBI Taxonomy" id="375"/>
    <lineage>
        <taxon>Bacteria</taxon>
        <taxon>Pseudomonadati</taxon>
        <taxon>Pseudomonadota</taxon>
        <taxon>Alphaproteobacteria</taxon>
        <taxon>Hyphomicrobiales</taxon>
        <taxon>Nitrobacteraceae</taxon>
        <taxon>Bradyrhizobium</taxon>
    </lineage>
</organism>
<sequence>MVPATAHLRSQQEMTMIALLLYRTIADHLIPWAVTLATRMLARSLNMPEPLVHSTGDYVVAQVTAFEHGVGKSLCPFRLARLLRAWWRGRH</sequence>
<name>A0A0A3Z2L1_BRAJP</name>
<evidence type="ECO:0000313" key="1">
    <source>
        <dbReference type="EMBL" id="KGT80123.1"/>
    </source>
</evidence>
<gene>
    <name evidence="1" type="ORF">MA20_08665</name>
</gene>
<reference evidence="1 2" key="1">
    <citation type="submission" date="2014-09" db="EMBL/GenBank/DDBJ databases">
        <title>Draft genome of Bradyrhizobium japonicum Is-34.</title>
        <authorList>
            <person name="Tsurumaru H."/>
            <person name="Yamakawa T."/>
            <person name="Hashimoto S."/>
            <person name="Okizaki K."/>
            <person name="Kanesaki Y."/>
            <person name="Yoshikawa H."/>
            <person name="Yajima S."/>
        </authorList>
    </citation>
    <scope>NUCLEOTIDE SEQUENCE [LARGE SCALE GENOMIC DNA]</scope>
    <source>
        <strain evidence="1 2">Is-34</strain>
    </source>
</reference>
<evidence type="ECO:0000313" key="2">
    <source>
        <dbReference type="Proteomes" id="UP000030377"/>
    </source>
</evidence>
<dbReference type="EMBL" id="JRPN01000005">
    <property type="protein sequence ID" value="KGT80123.1"/>
    <property type="molecule type" value="Genomic_DNA"/>
</dbReference>
<proteinExistence type="predicted"/>